<dbReference type="PANTHER" id="PTHR43391:SF12">
    <property type="entry name" value="OXIDOREDUCTASE EPHD-RELATED"/>
    <property type="match status" value="1"/>
</dbReference>
<dbReference type="PRINTS" id="PR00080">
    <property type="entry name" value="SDRFAMILY"/>
</dbReference>
<comment type="similarity">
    <text evidence="1">Belongs to the short-chain dehydrogenases/reductases (SDR) family.</text>
</comment>
<dbReference type="InterPro" id="IPR000073">
    <property type="entry name" value="AB_hydrolase_1"/>
</dbReference>
<dbReference type="InterPro" id="IPR036291">
    <property type="entry name" value="NAD(P)-bd_dom_sf"/>
</dbReference>
<protein>
    <submittedName>
        <fullName evidence="4">SDR family oxidoreductase</fullName>
    </submittedName>
</protein>
<evidence type="ECO:0000256" key="1">
    <source>
        <dbReference type="ARBA" id="ARBA00006484"/>
    </source>
</evidence>
<dbReference type="CDD" id="cd05233">
    <property type="entry name" value="SDR_c"/>
    <property type="match status" value="1"/>
</dbReference>
<gene>
    <name evidence="4" type="ORF">GNZ12_18580</name>
</gene>
<dbReference type="EMBL" id="WOEY01000072">
    <property type="protein sequence ID" value="NPT43281.1"/>
    <property type="molecule type" value="Genomic_DNA"/>
</dbReference>
<evidence type="ECO:0000256" key="2">
    <source>
        <dbReference type="ARBA" id="ARBA00023002"/>
    </source>
</evidence>
<evidence type="ECO:0000313" key="4">
    <source>
        <dbReference type="EMBL" id="NPT43281.1"/>
    </source>
</evidence>
<feature type="domain" description="AB hydrolase-1" evidence="3">
    <location>
        <begin position="44"/>
        <end position="293"/>
    </location>
</feature>
<dbReference type="PRINTS" id="PR00081">
    <property type="entry name" value="GDHRDH"/>
</dbReference>
<proteinExistence type="inferred from homology"/>
<comment type="caution">
    <text evidence="4">The sequence shown here is derived from an EMBL/GenBank/DDBJ whole genome shotgun (WGS) entry which is preliminary data.</text>
</comment>
<dbReference type="InterPro" id="IPR002347">
    <property type="entry name" value="SDR_fam"/>
</dbReference>
<dbReference type="RefSeq" id="WP_172312328.1">
    <property type="nucleotide sequence ID" value="NZ_WOEY01000072.1"/>
</dbReference>
<accession>A0ABX2BRC5</accession>
<evidence type="ECO:0000259" key="3">
    <source>
        <dbReference type="Pfam" id="PF00561"/>
    </source>
</evidence>
<dbReference type="Pfam" id="PF00561">
    <property type="entry name" value="Abhydrolase_1"/>
    <property type="match status" value="1"/>
</dbReference>
<keyword evidence="2" id="KW-0560">Oxidoreductase</keyword>
<keyword evidence="5" id="KW-1185">Reference proteome</keyword>
<sequence length="604" mass="66346">MQLLTEPVPPTLYEAPPAMHPTRFTVCSGDVTLAAKAWGDPTRPTVMLVHGYPDTSEVWDALAVLLANDFHVVAYDVRGAGQSTAPKRTSAYRLDTLTDDFIAVIDAVSPQRAVHLVAHDWGSIQGWEFVTEERLRGRIASYTSCSGPCLDHVAYWMRAQLLRPTPRSIGKLMGQLVRSWYVLMFHLPVLPGLTWRLWLGRAWPRVLRRVEKTRIAPRPTQTQDGVRGVSLYRANFIRCLFTPRKRYAHAPVQVIVPTLDKYVSPALSEDLSRWVPTYWRRELVARHWVPVTHAEQMAQMVRDLVNHTEGGAEPEALQRARMDAARMTAPRRPLGGKLAVVTGAGSGIGRCIALEFAKQGASVMAVDIDAASAERTATLVRLLGQQAYARKVDVGSADQMEALANWIGTELGGADIVVNNAGIGMAGGVLDTSAQDWERILHVNLWGVIHGARLFARQMVKRGNGGHIVNTASAAAFAPSRDLPAYATTKAAVLMLSECMRGELAEHGIGVSAICPGFAETGIMASTQYVGTGAQDQERMRQKATRLYQMRGLQPETVAKAALRAVLHNKPVVAIGIEAHSMRFISRHLPWLARALARISMVPR</sequence>
<name>A0ABX2BRC5_9BURK</name>
<evidence type="ECO:0000313" key="5">
    <source>
        <dbReference type="Proteomes" id="UP000652198"/>
    </source>
</evidence>
<dbReference type="SUPFAM" id="SSF51735">
    <property type="entry name" value="NAD(P)-binding Rossmann-fold domains"/>
    <property type="match status" value="1"/>
</dbReference>
<dbReference type="NCBIfam" id="NF004514">
    <property type="entry name" value="PRK05855.1"/>
    <property type="match status" value="1"/>
</dbReference>
<dbReference type="Proteomes" id="UP000652198">
    <property type="component" value="Unassembled WGS sequence"/>
</dbReference>
<dbReference type="PROSITE" id="PS00061">
    <property type="entry name" value="ADH_SHORT"/>
    <property type="match status" value="1"/>
</dbReference>
<dbReference type="Gene3D" id="3.40.50.720">
    <property type="entry name" value="NAD(P)-binding Rossmann-like Domain"/>
    <property type="match status" value="1"/>
</dbReference>
<dbReference type="InterPro" id="IPR020904">
    <property type="entry name" value="Sc_DH/Rdtase_CS"/>
</dbReference>
<reference evidence="4 5" key="1">
    <citation type="submission" date="2019-11" db="EMBL/GenBank/DDBJ databases">
        <title>Metabolism of dissolved organic matter in forest soils.</title>
        <authorList>
            <person name="Cyle K.T."/>
            <person name="Wilhelm R.C."/>
            <person name="Martinez C.E."/>
        </authorList>
    </citation>
    <scope>NUCLEOTIDE SEQUENCE [LARGE SCALE GENOMIC DNA]</scope>
    <source>
        <strain evidence="4 5">1N</strain>
    </source>
</reference>
<dbReference type="Pfam" id="PF00106">
    <property type="entry name" value="adh_short"/>
    <property type="match status" value="1"/>
</dbReference>
<dbReference type="PANTHER" id="PTHR43391">
    <property type="entry name" value="RETINOL DEHYDROGENASE-RELATED"/>
    <property type="match status" value="1"/>
</dbReference>
<dbReference type="SUPFAM" id="SSF53474">
    <property type="entry name" value="alpha/beta-Hydrolases"/>
    <property type="match status" value="1"/>
</dbReference>
<organism evidence="4 5">
    <name type="scientific">Paraburkholderia solitsugae</name>
    <dbReference type="NCBI Taxonomy" id="2675748"/>
    <lineage>
        <taxon>Bacteria</taxon>
        <taxon>Pseudomonadati</taxon>
        <taxon>Pseudomonadota</taxon>
        <taxon>Betaproteobacteria</taxon>
        <taxon>Burkholderiales</taxon>
        <taxon>Burkholderiaceae</taxon>
        <taxon>Paraburkholderia</taxon>
    </lineage>
</organism>
<dbReference type="InterPro" id="IPR029058">
    <property type="entry name" value="AB_hydrolase_fold"/>
</dbReference>
<dbReference type="Gene3D" id="3.40.50.1820">
    <property type="entry name" value="alpha/beta hydrolase"/>
    <property type="match status" value="1"/>
</dbReference>